<proteinExistence type="inferred from homology"/>
<dbReference type="PRINTS" id="PR00463">
    <property type="entry name" value="EP450I"/>
</dbReference>
<keyword evidence="6 8" id="KW-0503">Monooxygenase</keyword>
<evidence type="ECO:0000256" key="3">
    <source>
        <dbReference type="ARBA" id="ARBA00022723"/>
    </source>
</evidence>
<evidence type="ECO:0000313" key="9">
    <source>
        <dbReference type="EMBL" id="HGS22917.1"/>
    </source>
</evidence>
<keyword evidence="2 7" id="KW-0349">Heme</keyword>
<gene>
    <name evidence="9" type="ORF">ENT37_13765</name>
</gene>
<dbReference type="InterPro" id="IPR001128">
    <property type="entry name" value="Cyt_P450"/>
</dbReference>
<evidence type="ECO:0000256" key="1">
    <source>
        <dbReference type="ARBA" id="ARBA00010617"/>
    </source>
</evidence>
<dbReference type="PANTHER" id="PTHR24291">
    <property type="entry name" value="CYTOCHROME P450 FAMILY 4"/>
    <property type="match status" value="1"/>
</dbReference>
<comment type="cofactor">
    <cofactor evidence="7">
        <name>heme</name>
        <dbReference type="ChEBI" id="CHEBI:30413"/>
    </cofactor>
</comment>
<dbReference type="Pfam" id="PF00067">
    <property type="entry name" value="p450"/>
    <property type="match status" value="1"/>
</dbReference>
<reference evidence="9" key="1">
    <citation type="journal article" date="2020" name="mSystems">
        <title>Genome- and Community-Level Interaction Insights into Carbon Utilization and Element Cycling Functions of Hydrothermarchaeota in Hydrothermal Sediment.</title>
        <authorList>
            <person name="Zhou Z."/>
            <person name="Liu Y."/>
            <person name="Xu W."/>
            <person name="Pan J."/>
            <person name="Luo Z.H."/>
            <person name="Li M."/>
        </authorList>
    </citation>
    <scope>NUCLEOTIDE SEQUENCE [LARGE SCALE GENOMIC DNA]</scope>
    <source>
        <strain evidence="9">SpSt-573</strain>
    </source>
</reference>
<organism evidence="9">
    <name type="scientific">Anaerolinea thermolimosa</name>
    <dbReference type="NCBI Taxonomy" id="229919"/>
    <lineage>
        <taxon>Bacteria</taxon>
        <taxon>Bacillati</taxon>
        <taxon>Chloroflexota</taxon>
        <taxon>Anaerolineae</taxon>
        <taxon>Anaerolineales</taxon>
        <taxon>Anaerolineaceae</taxon>
        <taxon>Anaerolinea</taxon>
    </lineage>
</organism>
<comment type="caution">
    <text evidence="9">The sequence shown here is derived from an EMBL/GenBank/DDBJ whole genome shotgun (WGS) entry which is preliminary data.</text>
</comment>
<dbReference type="EMBL" id="DSYK01000686">
    <property type="protein sequence ID" value="HGS22917.1"/>
    <property type="molecule type" value="Genomic_DNA"/>
</dbReference>
<accession>A0A7C4KKS8</accession>
<comment type="similarity">
    <text evidence="1 8">Belongs to the cytochrome P450 family.</text>
</comment>
<dbReference type="AlphaFoldDB" id="A0A7C4KKS8"/>
<dbReference type="GO" id="GO:0016705">
    <property type="term" value="F:oxidoreductase activity, acting on paired donors, with incorporation or reduction of molecular oxygen"/>
    <property type="evidence" value="ECO:0007669"/>
    <property type="project" value="InterPro"/>
</dbReference>
<dbReference type="PROSITE" id="PS00086">
    <property type="entry name" value="CYTOCHROME_P450"/>
    <property type="match status" value="1"/>
</dbReference>
<dbReference type="GO" id="GO:0005506">
    <property type="term" value="F:iron ion binding"/>
    <property type="evidence" value="ECO:0007669"/>
    <property type="project" value="InterPro"/>
</dbReference>
<evidence type="ECO:0000256" key="2">
    <source>
        <dbReference type="ARBA" id="ARBA00022617"/>
    </source>
</evidence>
<dbReference type="InterPro" id="IPR002401">
    <property type="entry name" value="Cyt_P450_E_grp-I"/>
</dbReference>
<keyword evidence="3 7" id="KW-0479">Metal-binding</keyword>
<dbReference type="PRINTS" id="PR00385">
    <property type="entry name" value="P450"/>
</dbReference>
<keyword evidence="5 7" id="KW-0408">Iron</keyword>
<keyword evidence="4 8" id="KW-0560">Oxidoreductase</keyword>
<evidence type="ECO:0000256" key="4">
    <source>
        <dbReference type="ARBA" id="ARBA00023002"/>
    </source>
</evidence>
<dbReference type="InterPro" id="IPR036396">
    <property type="entry name" value="Cyt_P450_sf"/>
</dbReference>
<evidence type="ECO:0000256" key="8">
    <source>
        <dbReference type="RuleBase" id="RU000461"/>
    </source>
</evidence>
<dbReference type="GO" id="GO:0004497">
    <property type="term" value="F:monooxygenase activity"/>
    <property type="evidence" value="ECO:0007669"/>
    <property type="project" value="UniProtKB-KW"/>
</dbReference>
<dbReference type="PANTHER" id="PTHR24291:SF50">
    <property type="entry name" value="BIFUNCTIONAL ALBAFLAVENONE MONOOXYGENASE_TERPENE SYNTHASE"/>
    <property type="match status" value="1"/>
</dbReference>
<evidence type="ECO:0000256" key="6">
    <source>
        <dbReference type="ARBA" id="ARBA00023033"/>
    </source>
</evidence>
<dbReference type="CDD" id="cd20620">
    <property type="entry name" value="CYP132-like"/>
    <property type="match status" value="1"/>
</dbReference>
<dbReference type="Gene3D" id="1.10.630.10">
    <property type="entry name" value="Cytochrome P450"/>
    <property type="match status" value="1"/>
</dbReference>
<dbReference type="SUPFAM" id="SSF48264">
    <property type="entry name" value="Cytochrome P450"/>
    <property type="match status" value="1"/>
</dbReference>
<feature type="binding site" description="axial binding residue" evidence="7">
    <location>
        <position position="394"/>
    </location>
    <ligand>
        <name>heme</name>
        <dbReference type="ChEBI" id="CHEBI:30413"/>
    </ligand>
    <ligandPart>
        <name>Fe</name>
        <dbReference type="ChEBI" id="CHEBI:18248"/>
    </ligandPart>
</feature>
<name>A0A7C4KKS8_9CHLR</name>
<evidence type="ECO:0000256" key="7">
    <source>
        <dbReference type="PIRSR" id="PIRSR602401-1"/>
    </source>
</evidence>
<dbReference type="GO" id="GO:0020037">
    <property type="term" value="F:heme binding"/>
    <property type="evidence" value="ECO:0007669"/>
    <property type="project" value="InterPro"/>
</dbReference>
<dbReference type="InterPro" id="IPR017972">
    <property type="entry name" value="Cyt_P450_CS"/>
</dbReference>
<protein>
    <submittedName>
        <fullName evidence="9">Cytochrome P450</fullName>
    </submittedName>
</protein>
<dbReference type="InterPro" id="IPR050196">
    <property type="entry name" value="Cytochrome_P450_Monoox"/>
</dbReference>
<sequence>MSRTFPPGPTQQELLRRIPAIQSDTLSFLTDISHRFGGVVGFHVAGLPVIAINHPEGVKHVLLDEHRRYNKETLQYKALSTVTGRGLLTSDGEPWLRQRRLAQPAFSRQRLARLDEIVIPATEAMLEQWEPLAHAGQPVDIDAEMMRLTLQIVGKALFSIDLSRDAVNITRATLTALDTIIYRARNVFSLPAFIPTPRNLKFRRALKTLDHAVAEMVTRRRITGQPGDDLLGMFLQARDEETGASMSDQQVRDEIMTMLIAGHETVASALTWTWYLLSRHPEEGIRARDEVKRVLGERPPTVSDLERLPSVGRVFSEALRLYPPAWVISRKALDEDEVLGFNIPRNALVVISPYVVHRQSEFWPEPEQFRPGRFLSGPAHRFAYIPFGAGPRLCIGYQFATLEAQLIIARVLQQYELESVHPQAVRMDALVTLRPHGGLPMRLRKV</sequence>
<evidence type="ECO:0000256" key="5">
    <source>
        <dbReference type="ARBA" id="ARBA00023004"/>
    </source>
</evidence>